<dbReference type="EMBL" id="DNNA01000195">
    <property type="protein sequence ID" value="HBC35062.1"/>
    <property type="molecule type" value="Genomic_DNA"/>
</dbReference>
<evidence type="ECO:0008006" key="3">
    <source>
        <dbReference type="Google" id="ProtNLM"/>
    </source>
</evidence>
<dbReference type="RefSeq" id="WP_008172093.1">
    <property type="nucleotide sequence ID" value="NZ_JBHYFT010000001.1"/>
</dbReference>
<comment type="caution">
    <text evidence="1">The sequence shown here is derived from an EMBL/GenBank/DDBJ whole genome shotgun (WGS) entry which is preliminary data.</text>
</comment>
<evidence type="ECO:0000313" key="1">
    <source>
        <dbReference type="EMBL" id="HBC35062.1"/>
    </source>
</evidence>
<sequence length="136" mass="16413">MYRCEYFAIHELVPPKVFQEWGEKAWELLDERLLITLDRLRRRYGPMTVNNYYWGKEREWSGLRTKDSPFYSRYSQHTFGRAADCLFAERAAEEVRQDILSHSTDPDFEMIGSVELNVSWLHFDVRNCHRIKTYQP</sequence>
<evidence type="ECO:0000313" key="2">
    <source>
        <dbReference type="Proteomes" id="UP000263489"/>
    </source>
</evidence>
<protein>
    <recommendedName>
        <fullName evidence="3">Peptidase M15A C-terminal domain-containing protein</fullName>
    </recommendedName>
</protein>
<gene>
    <name evidence="1" type="ORF">DC045_12295</name>
</gene>
<dbReference type="AlphaFoldDB" id="A0A349T3J0"/>
<dbReference type="InterPro" id="IPR009045">
    <property type="entry name" value="Zn_M74/Hedgehog-like"/>
</dbReference>
<accession>A0A349T3J0</accession>
<organism evidence="1 2">
    <name type="scientific">Marinobacter adhaerens</name>
    <dbReference type="NCBI Taxonomy" id="1033846"/>
    <lineage>
        <taxon>Bacteria</taxon>
        <taxon>Pseudomonadati</taxon>
        <taxon>Pseudomonadota</taxon>
        <taxon>Gammaproteobacteria</taxon>
        <taxon>Pseudomonadales</taxon>
        <taxon>Marinobacteraceae</taxon>
        <taxon>Marinobacter</taxon>
    </lineage>
</organism>
<dbReference type="Proteomes" id="UP000263489">
    <property type="component" value="Unassembled WGS sequence"/>
</dbReference>
<dbReference type="SUPFAM" id="SSF55166">
    <property type="entry name" value="Hedgehog/DD-peptidase"/>
    <property type="match status" value="1"/>
</dbReference>
<proteinExistence type="predicted"/>
<dbReference type="Gene3D" id="3.30.1380.10">
    <property type="match status" value="1"/>
</dbReference>
<name>A0A349T3J0_9GAMM</name>
<reference evidence="1 2" key="1">
    <citation type="journal article" date="2018" name="Nat. Biotechnol.">
        <title>A standardized bacterial taxonomy based on genome phylogeny substantially revises the tree of life.</title>
        <authorList>
            <person name="Parks D.H."/>
            <person name="Chuvochina M."/>
            <person name="Waite D.W."/>
            <person name="Rinke C."/>
            <person name="Skarshewski A."/>
            <person name="Chaumeil P.A."/>
            <person name="Hugenholtz P."/>
        </authorList>
    </citation>
    <scope>NUCLEOTIDE SEQUENCE [LARGE SCALE GENOMIC DNA]</scope>
    <source>
        <strain evidence="1">UBA9380</strain>
    </source>
</reference>